<evidence type="ECO:0000313" key="1">
    <source>
        <dbReference type="EMBL" id="KAF3885196.1"/>
    </source>
</evidence>
<comment type="caution">
    <text evidence="1">The sequence shown here is derived from an EMBL/GenBank/DDBJ whole genome shotgun (WGS) entry which is preliminary data.</text>
</comment>
<gene>
    <name evidence="1" type="ORF">DA73_0400006775</name>
</gene>
<accession>A0A8S9SZC9</accession>
<sequence length="53" mass="6246">MAHLITSDREAIEIAKQMVWELVRGSVDRDRKLPCTELESFWKAGFLNWKNLI</sequence>
<reference evidence="1" key="2">
    <citation type="submission" date="2019-11" db="EMBL/GenBank/DDBJ databases">
        <title>Improved Assembly of Tolypothrix boutellei genome.</title>
        <authorList>
            <person name="Sarangi A.N."/>
            <person name="Mukherjee M."/>
            <person name="Ghosh S."/>
            <person name="Singh D."/>
            <person name="Das A."/>
            <person name="Kant S."/>
            <person name="Prusty A."/>
            <person name="Tripathy S."/>
        </authorList>
    </citation>
    <scope>NUCLEOTIDE SEQUENCE</scope>
    <source>
        <strain evidence="1">VB521301</strain>
    </source>
</reference>
<reference evidence="1" key="1">
    <citation type="journal article" date="2015" name="Genome Announc.">
        <title>Draft Genome Sequence of Tolypothrix boutellei Strain VB521301.</title>
        <authorList>
            <person name="Chandrababunaidu M.M."/>
            <person name="Singh D."/>
            <person name="Sen D."/>
            <person name="Bhan S."/>
            <person name="Das S."/>
            <person name="Gupta A."/>
            <person name="Adhikary S.P."/>
            <person name="Tripathy S."/>
        </authorList>
    </citation>
    <scope>NUCLEOTIDE SEQUENCE</scope>
    <source>
        <strain evidence="1">VB521301</strain>
    </source>
</reference>
<name>A0A8S9SZC9_9CYAN</name>
<proteinExistence type="predicted"/>
<protein>
    <submittedName>
        <fullName evidence="1">Uncharacterized protein</fullName>
    </submittedName>
</protein>
<dbReference type="AlphaFoldDB" id="A0A8S9SZC9"/>
<dbReference type="EMBL" id="JHEG04000001">
    <property type="protein sequence ID" value="KAF3885196.1"/>
    <property type="molecule type" value="Genomic_DNA"/>
</dbReference>
<evidence type="ECO:0000313" key="2">
    <source>
        <dbReference type="Proteomes" id="UP000029738"/>
    </source>
</evidence>
<dbReference type="RefSeq" id="WP_153021523.1">
    <property type="nucleotide sequence ID" value="NZ_JHEG04000001.1"/>
</dbReference>
<keyword evidence="2" id="KW-1185">Reference proteome</keyword>
<organism evidence="1 2">
    <name type="scientific">Tolypothrix bouteillei VB521301</name>
    <dbReference type="NCBI Taxonomy" id="1479485"/>
    <lineage>
        <taxon>Bacteria</taxon>
        <taxon>Bacillati</taxon>
        <taxon>Cyanobacteriota</taxon>
        <taxon>Cyanophyceae</taxon>
        <taxon>Nostocales</taxon>
        <taxon>Tolypothrichaceae</taxon>
        <taxon>Tolypothrix</taxon>
    </lineage>
</organism>
<dbReference type="Proteomes" id="UP000029738">
    <property type="component" value="Unassembled WGS sequence"/>
</dbReference>